<evidence type="ECO:0000256" key="3">
    <source>
        <dbReference type="ARBA" id="ARBA00022741"/>
    </source>
</evidence>
<dbReference type="InterPro" id="IPR035985">
    <property type="entry name" value="Ubiquitin-activating_enz"/>
</dbReference>
<organism evidence="14 15">
    <name type="scientific">Chitinophaga terrae</name>
    <name type="common">ex Kim and Jung 2007</name>
    <dbReference type="NCBI Taxonomy" id="408074"/>
    <lineage>
        <taxon>Bacteria</taxon>
        <taxon>Pseudomonadati</taxon>
        <taxon>Bacteroidota</taxon>
        <taxon>Chitinophagia</taxon>
        <taxon>Chitinophagales</taxon>
        <taxon>Chitinophagaceae</taxon>
        <taxon>Chitinophaga</taxon>
    </lineage>
</organism>
<comment type="subunit">
    <text evidence="7">Homodimer. Forms a stable heterotetrameric complex of 2 MoeB and 2 MoaD during adenylation of MoaD.</text>
</comment>
<comment type="similarity">
    <text evidence="1">Belongs to the HesA/MoeB/ThiF family.</text>
</comment>
<dbReference type="Proteomes" id="UP000199656">
    <property type="component" value="Unassembled WGS sequence"/>
</dbReference>
<evidence type="ECO:0000256" key="8">
    <source>
        <dbReference type="ARBA" id="ARBA00066884"/>
    </source>
</evidence>
<dbReference type="OrthoDB" id="9804286at2"/>
<evidence type="ECO:0000256" key="6">
    <source>
        <dbReference type="ARBA" id="ARBA00055169"/>
    </source>
</evidence>
<dbReference type="SUPFAM" id="SSF69572">
    <property type="entry name" value="Activating enzymes of the ubiquitin-like proteins"/>
    <property type="match status" value="1"/>
</dbReference>
<evidence type="ECO:0000256" key="10">
    <source>
        <dbReference type="ARBA" id="ARBA00075110"/>
    </source>
</evidence>
<dbReference type="GO" id="GO:0005524">
    <property type="term" value="F:ATP binding"/>
    <property type="evidence" value="ECO:0007669"/>
    <property type="project" value="UniProtKB-KW"/>
</dbReference>
<proteinExistence type="inferred from homology"/>
<dbReference type="GO" id="GO:0004792">
    <property type="term" value="F:thiosulfate-cyanide sulfurtransferase activity"/>
    <property type="evidence" value="ECO:0007669"/>
    <property type="project" value="TreeGrafter"/>
</dbReference>
<dbReference type="Gene3D" id="3.40.50.720">
    <property type="entry name" value="NAD(P)-binding Rossmann-like Domain"/>
    <property type="match status" value="1"/>
</dbReference>
<evidence type="ECO:0000256" key="2">
    <source>
        <dbReference type="ARBA" id="ARBA00022679"/>
    </source>
</evidence>
<dbReference type="GO" id="GO:0008146">
    <property type="term" value="F:sulfotransferase activity"/>
    <property type="evidence" value="ECO:0007669"/>
    <property type="project" value="TreeGrafter"/>
</dbReference>
<dbReference type="RefSeq" id="WP_089762520.1">
    <property type="nucleotide sequence ID" value="NZ_BKAT01000017.1"/>
</dbReference>
<comment type="function">
    <text evidence="6">Catalyzes the adenylation by ATP of the carboxyl group of the C-terminal glycine of sulfur carrier protein MoaD.</text>
</comment>
<dbReference type="Pfam" id="PF00581">
    <property type="entry name" value="Rhodanese"/>
    <property type="match status" value="1"/>
</dbReference>
<dbReference type="Gene3D" id="3.40.250.10">
    <property type="entry name" value="Rhodanese-like domain"/>
    <property type="match status" value="1"/>
</dbReference>
<gene>
    <name evidence="14" type="ORF">SAMN05660909_02767</name>
</gene>
<dbReference type="GO" id="GO:0008641">
    <property type="term" value="F:ubiquitin-like modifier activating enzyme activity"/>
    <property type="evidence" value="ECO:0007669"/>
    <property type="project" value="InterPro"/>
</dbReference>
<dbReference type="InterPro" id="IPR045886">
    <property type="entry name" value="ThiF/MoeB/HesA"/>
</dbReference>
<dbReference type="AlphaFoldDB" id="A0A1H4CSF4"/>
<evidence type="ECO:0000256" key="4">
    <source>
        <dbReference type="ARBA" id="ARBA00022840"/>
    </source>
</evidence>
<protein>
    <recommendedName>
        <fullName evidence="9">Molybdopterin-synthase adenylyltransferase</fullName>
        <ecNumber evidence="8">2.7.7.80</ecNumber>
    </recommendedName>
    <alternativeName>
        <fullName evidence="12">MoaD protein adenylase</fullName>
    </alternativeName>
    <alternativeName>
        <fullName evidence="10">Molybdopterin-converting factor subunit 1 adenylase</fullName>
    </alternativeName>
    <alternativeName>
        <fullName evidence="11">Sulfur carrier protein MoaD adenylyltransferase</fullName>
    </alternativeName>
</protein>
<dbReference type="SMART" id="SM00450">
    <property type="entry name" value="RHOD"/>
    <property type="match status" value="1"/>
</dbReference>
<evidence type="ECO:0000256" key="11">
    <source>
        <dbReference type="ARBA" id="ARBA00075328"/>
    </source>
</evidence>
<dbReference type="CDD" id="cd00757">
    <property type="entry name" value="ThiF_MoeB_HesA_family"/>
    <property type="match status" value="1"/>
</dbReference>
<keyword evidence="2 14" id="KW-0808">Transferase</keyword>
<dbReference type="GO" id="GO:0061605">
    <property type="term" value="F:molybdopterin-synthase adenylyltransferase activity"/>
    <property type="evidence" value="ECO:0007669"/>
    <property type="project" value="UniProtKB-EC"/>
</dbReference>
<evidence type="ECO:0000259" key="13">
    <source>
        <dbReference type="PROSITE" id="PS50206"/>
    </source>
</evidence>
<dbReference type="GO" id="GO:0005829">
    <property type="term" value="C:cytosol"/>
    <property type="evidence" value="ECO:0007669"/>
    <property type="project" value="TreeGrafter"/>
</dbReference>
<dbReference type="EC" id="2.7.7.80" evidence="8"/>
<name>A0A1H4CSF4_9BACT</name>
<accession>A0A1H4CSF4</accession>
<keyword evidence="4" id="KW-0067">ATP-binding</keyword>
<dbReference type="PROSITE" id="PS50206">
    <property type="entry name" value="RHODANESE_3"/>
    <property type="match status" value="1"/>
</dbReference>
<evidence type="ECO:0000256" key="12">
    <source>
        <dbReference type="ARBA" id="ARBA00078531"/>
    </source>
</evidence>
<dbReference type="InterPro" id="IPR036873">
    <property type="entry name" value="Rhodanese-like_dom_sf"/>
</dbReference>
<evidence type="ECO:0000256" key="1">
    <source>
        <dbReference type="ARBA" id="ARBA00009919"/>
    </source>
</evidence>
<evidence type="ECO:0000256" key="5">
    <source>
        <dbReference type="ARBA" id="ARBA00052218"/>
    </source>
</evidence>
<feature type="domain" description="Rhodanese" evidence="13">
    <location>
        <begin position="271"/>
        <end position="359"/>
    </location>
</feature>
<reference evidence="15" key="1">
    <citation type="submission" date="2016-10" db="EMBL/GenBank/DDBJ databases">
        <authorList>
            <person name="Varghese N."/>
            <person name="Submissions S."/>
        </authorList>
    </citation>
    <scope>NUCLEOTIDE SEQUENCE [LARGE SCALE GENOMIC DNA]</scope>
    <source>
        <strain evidence="15">DSM 23920</strain>
    </source>
</reference>
<dbReference type="Pfam" id="PF00899">
    <property type="entry name" value="ThiF"/>
    <property type="match status" value="1"/>
</dbReference>
<keyword evidence="14" id="KW-0548">Nucleotidyltransferase</keyword>
<dbReference type="PANTHER" id="PTHR10953">
    <property type="entry name" value="UBIQUITIN-ACTIVATING ENZYME E1"/>
    <property type="match status" value="1"/>
</dbReference>
<dbReference type="InterPro" id="IPR000594">
    <property type="entry name" value="ThiF_NAD_FAD-bd"/>
</dbReference>
<dbReference type="InterPro" id="IPR001763">
    <property type="entry name" value="Rhodanese-like_dom"/>
</dbReference>
<dbReference type="STRING" id="408074.SAMN05660909_02767"/>
<dbReference type="FunFam" id="3.40.50.720:FF:000033">
    <property type="entry name" value="Adenylyltransferase and sulfurtransferase MOCS3"/>
    <property type="match status" value="1"/>
</dbReference>
<sequence length="361" mass="39725">MDRYDRQTRLKGFGPAKQALLQQAKVLVIGAGGLGVPVLQYLTAMGVGTIGISEQDTVSITNLQRQVIYQTADEGKPKLKLAIERLGLLNPTVRFIEHPVWITRENALEIISGYDVVVDCTDNFGTRYLVNDACVIAGKPLVYGAIYQFEGQVSVFNYQGGATYRCIFPEPPEAGQMLNCSEIGVLGVLPGIIGTYQANETVKIITGIGQVLSNQLLVIDTLENTHQVFRFKPNAANLAIRALADNYYQTVCEMNTVQSLSVNQLEQWIEAKENFVLVDVREDDEWEICHIPQAIHLPMGQVLQQPSLVPSGTPVAVLCHHGMRSRAVAQQLVAAGFPDVYNVEGGIHAWAIKIDPDMQTY</sequence>
<evidence type="ECO:0000256" key="9">
    <source>
        <dbReference type="ARBA" id="ARBA00073635"/>
    </source>
</evidence>
<evidence type="ECO:0000256" key="7">
    <source>
        <dbReference type="ARBA" id="ARBA00063809"/>
    </source>
</evidence>
<evidence type="ECO:0000313" key="15">
    <source>
        <dbReference type="Proteomes" id="UP000199656"/>
    </source>
</evidence>
<keyword evidence="15" id="KW-1185">Reference proteome</keyword>
<dbReference type="EMBL" id="FNRL01000011">
    <property type="protein sequence ID" value="SEA63325.1"/>
    <property type="molecule type" value="Genomic_DNA"/>
</dbReference>
<keyword evidence="3" id="KW-0547">Nucleotide-binding</keyword>
<evidence type="ECO:0000313" key="14">
    <source>
        <dbReference type="EMBL" id="SEA63325.1"/>
    </source>
</evidence>
<comment type="catalytic activity">
    <reaction evidence="5">
        <text>[molybdopterin-synthase sulfur-carrier protein]-C-terminal Gly-Gly + ATP + H(+) = [molybdopterin-synthase sulfur-carrier protein]-C-terminal Gly-Gly-AMP + diphosphate</text>
        <dbReference type="Rhea" id="RHEA:43616"/>
        <dbReference type="Rhea" id="RHEA-COMP:12159"/>
        <dbReference type="Rhea" id="RHEA-COMP:12202"/>
        <dbReference type="ChEBI" id="CHEBI:15378"/>
        <dbReference type="ChEBI" id="CHEBI:30616"/>
        <dbReference type="ChEBI" id="CHEBI:33019"/>
        <dbReference type="ChEBI" id="CHEBI:90618"/>
        <dbReference type="ChEBI" id="CHEBI:90778"/>
        <dbReference type="EC" id="2.7.7.80"/>
    </reaction>
</comment>
<dbReference type="PANTHER" id="PTHR10953:SF102">
    <property type="entry name" value="ADENYLYLTRANSFERASE AND SULFURTRANSFERASE MOCS3"/>
    <property type="match status" value="1"/>
</dbReference>